<evidence type="ECO:0000313" key="2">
    <source>
        <dbReference type="EMBL" id="MEK8030724.1"/>
    </source>
</evidence>
<keyword evidence="1" id="KW-0472">Membrane</keyword>
<dbReference type="Proteomes" id="UP001371218">
    <property type="component" value="Unassembled WGS sequence"/>
</dbReference>
<evidence type="ECO:0000313" key="3">
    <source>
        <dbReference type="Proteomes" id="UP001371218"/>
    </source>
</evidence>
<protein>
    <submittedName>
        <fullName evidence="2">DUF2946 domain-containing protein</fullName>
    </submittedName>
</protein>
<organism evidence="2 3">
    <name type="scientific">Ideonella lacteola</name>
    <dbReference type="NCBI Taxonomy" id="2984193"/>
    <lineage>
        <taxon>Bacteria</taxon>
        <taxon>Pseudomonadati</taxon>
        <taxon>Pseudomonadota</taxon>
        <taxon>Betaproteobacteria</taxon>
        <taxon>Burkholderiales</taxon>
        <taxon>Sphaerotilaceae</taxon>
        <taxon>Ideonella</taxon>
    </lineage>
</organism>
<accession>A0ABU9BLS3</accession>
<sequence>MQHVRHHRRAFAWLAFVAILAIVVVPTLSRWWAAGQGGSTWADICSPLGLRAAAAPDAAGGNAPAMPVVIHLDHCALCGIAAHMAPPPAMAGALPVPSRWADRPPLFLKAPRPLFAWAAAQPRAPPRAATFVVSQA</sequence>
<reference evidence="2 3" key="1">
    <citation type="submission" date="2024-04" db="EMBL/GenBank/DDBJ databases">
        <title>Novel species of the genus Ideonella isolated from streams.</title>
        <authorList>
            <person name="Lu H."/>
        </authorList>
    </citation>
    <scope>NUCLEOTIDE SEQUENCE [LARGE SCALE GENOMIC DNA]</scope>
    <source>
        <strain evidence="2 3">DXS29W</strain>
    </source>
</reference>
<feature type="transmembrane region" description="Helical" evidence="1">
    <location>
        <begin position="12"/>
        <end position="33"/>
    </location>
</feature>
<proteinExistence type="predicted"/>
<dbReference type="Pfam" id="PF11162">
    <property type="entry name" value="DUF2946"/>
    <property type="match status" value="1"/>
</dbReference>
<dbReference type="InterPro" id="IPR021333">
    <property type="entry name" value="DUF2946"/>
</dbReference>
<evidence type="ECO:0000256" key="1">
    <source>
        <dbReference type="SAM" id="Phobius"/>
    </source>
</evidence>
<keyword evidence="3" id="KW-1185">Reference proteome</keyword>
<keyword evidence="1" id="KW-1133">Transmembrane helix</keyword>
<comment type="caution">
    <text evidence="2">The sequence shown here is derived from an EMBL/GenBank/DDBJ whole genome shotgun (WGS) entry which is preliminary data.</text>
</comment>
<gene>
    <name evidence="2" type="ORF">AACH06_07790</name>
</gene>
<dbReference type="EMBL" id="JBBUTG010000003">
    <property type="protein sequence ID" value="MEK8030724.1"/>
    <property type="molecule type" value="Genomic_DNA"/>
</dbReference>
<keyword evidence="1" id="KW-0812">Transmembrane</keyword>
<name>A0ABU9BLS3_9BURK</name>
<dbReference type="RefSeq" id="WP_341425083.1">
    <property type="nucleotide sequence ID" value="NZ_JBBUTG010000003.1"/>
</dbReference>